<dbReference type="EMBL" id="ATAX01000017">
    <property type="protein sequence ID" value="EWM54174.1"/>
    <property type="molecule type" value="Genomic_DNA"/>
</dbReference>
<dbReference type="Gene3D" id="3.90.1750.20">
    <property type="entry name" value="Putative Large Serine Recombinase, Chain B, Domain 2"/>
    <property type="match status" value="1"/>
</dbReference>
<accession>W7US25</accession>
<evidence type="ECO:0000259" key="1">
    <source>
        <dbReference type="PROSITE" id="PS51736"/>
    </source>
</evidence>
<dbReference type="PANTHER" id="PTHR30461:SF23">
    <property type="entry name" value="DNA RECOMBINASE-RELATED"/>
    <property type="match status" value="1"/>
</dbReference>
<dbReference type="AlphaFoldDB" id="W7US25"/>
<evidence type="ECO:0000313" key="3">
    <source>
        <dbReference type="EMBL" id="EWM54174.1"/>
    </source>
</evidence>
<dbReference type="SMART" id="SM00857">
    <property type="entry name" value="Resolvase"/>
    <property type="match status" value="1"/>
</dbReference>
<comment type="caution">
    <text evidence="3">The sequence shown here is derived from an EMBL/GenBank/DDBJ whole genome shotgun (WGS) entry which is preliminary data.</text>
</comment>
<dbReference type="PROSITE" id="PS51736">
    <property type="entry name" value="RECOMBINASES_3"/>
    <property type="match status" value="1"/>
</dbReference>
<dbReference type="eggNOG" id="COG1961">
    <property type="taxonomic scope" value="Bacteria"/>
</dbReference>
<proteinExistence type="predicted"/>
<organism evidence="3 4">
    <name type="scientific">Ruminococcus flavefaciens 007c</name>
    <dbReference type="NCBI Taxonomy" id="1341157"/>
    <lineage>
        <taxon>Bacteria</taxon>
        <taxon>Bacillati</taxon>
        <taxon>Bacillota</taxon>
        <taxon>Clostridia</taxon>
        <taxon>Eubacteriales</taxon>
        <taxon>Oscillospiraceae</taxon>
        <taxon>Ruminococcus</taxon>
    </lineage>
</organism>
<dbReference type="InterPro" id="IPR011109">
    <property type="entry name" value="DNA_bind_recombinase_dom"/>
</dbReference>
<evidence type="ECO:0000259" key="2">
    <source>
        <dbReference type="PROSITE" id="PS51737"/>
    </source>
</evidence>
<dbReference type="PATRIC" id="fig|1341157.4.peg.1146"/>
<protein>
    <recommendedName>
        <fullName evidence="5">Recombinase family protein</fullName>
    </recommendedName>
</protein>
<dbReference type="Proteomes" id="UP000019365">
    <property type="component" value="Unassembled WGS sequence"/>
</dbReference>
<dbReference type="RefSeq" id="WP_051456539.1">
    <property type="nucleotide sequence ID" value="NZ_ATAX01000017.1"/>
</dbReference>
<evidence type="ECO:0008006" key="5">
    <source>
        <dbReference type="Google" id="ProtNLM"/>
    </source>
</evidence>
<feature type="domain" description="Recombinase" evidence="2">
    <location>
        <begin position="162"/>
        <end position="290"/>
    </location>
</feature>
<name>W7US25_RUMFL</name>
<gene>
    <name evidence="3" type="ORF">RF007C_02540</name>
</gene>
<dbReference type="CDD" id="cd00338">
    <property type="entry name" value="Ser_Recombinase"/>
    <property type="match status" value="1"/>
</dbReference>
<sequence>MENKKIRACAYCRVSTASDTQDGSFEVQCEYYERLINSDPEMEFVGVYGDHGKSGRKMYNREELNRMIKDCEDGKIDLILTKSISRFARNMADCVETVRHLKELGVRVLFEKENLDTDTMTGELILGILATIAQEESISLSQNQAWSRMKHLERGETWSPPRYGYTSDGKNHGWVIVPNQAEVVRMAFYMAAMCHTYSEIRDEMNRMEREEGSEKVWTNPTVALLLRSENYVGDFLSNKECTIIDSNGKEKRVKNKGFVDQILIEGHHPAIVSHELFDIVQELIKHGTIGGGRSVFSAEEKYLMEKSQKIAEKEVKLWEAQR</sequence>
<dbReference type="Pfam" id="PF00239">
    <property type="entry name" value="Resolvase"/>
    <property type="match status" value="1"/>
</dbReference>
<dbReference type="PROSITE" id="PS51737">
    <property type="entry name" value="RECOMBINASE_DNA_BIND"/>
    <property type="match status" value="1"/>
</dbReference>
<dbReference type="OrthoDB" id="1839742at2"/>
<dbReference type="InterPro" id="IPR038109">
    <property type="entry name" value="DNA_bind_recomb_sf"/>
</dbReference>
<dbReference type="Gene3D" id="3.40.50.1390">
    <property type="entry name" value="Resolvase, N-terminal catalytic domain"/>
    <property type="match status" value="1"/>
</dbReference>
<dbReference type="InterPro" id="IPR006119">
    <property type="entry name" value="Resolv_N"/>
</dbReference>
<dbReference type="InterPro" id="IPR050639">
    <property type="entry name" value="SSR_resolvase"/>
</dbReference>
<reference evidence="3 4" key="1">
    <citation type="journal article" date="2014" name="PLoS ONE">
        <title>Rumen cellulosomics: divergent fiber-degrading strategies revealed by comparative genome-wide analysis of six ruminococcal strains.</title>
        <authorList>
            <person name="Dassa B."/>
            <person name="Borovok I."/>
            <person name="Ruimy-Israeli V."/>
            <person name="Lamed R."/>
            <person name="Flint H.J."/>
            <person name="Duncan S.H."/>
            <person name="Henrissat B."/>
            <person name="Coutinho P."/>
            <person name="Morrison M."/>
            <person name="Mosoni P."/>
            <person name="Yeoman C.J."/>
            <person name="White B.A."/>
            <person name="Bayer E.A."/>
        </authorList>
    </citation>
    <scope>NUCLEOTIDE SEQUENCE [LARGE SCALE GENOMIC DNA]</scope>
    <source>
        <strain evidence="3 4">007c</strain>
    </source>
</reference>
<evidence type="ECO:0000313" key="4">
    <source>
        <dbReference type="Proteomes" id="UP000019365"/>
    </source>
</evidence>
<dbReference type="Pfam" id="PF07508">
    <property type="entry name" value="Recombinase"/>
    <property type="match status" value="1"/>
</dbReference>
<dbReference type="SUPFAM" id="SSF53041">
    <property type="entry name" value="Resolvase-like"/>
    <property type="match status" value="1"/>
</dbReference>
<dbReference type="GO" id="GO:0000150">
    <property type="term" value="F:DNA strand exchange activity"/>
    <property type="evidence" value="ECO:0007669"/>
    <property type="project" value="InterPro"/>
</dbReference>
<feature type="domain" description="Resolvase/invertase-type recombinase catalytic" evidence="1">
    <location>
        <begin position="7"/>
        <end position="155"/>
    </location>
</feature>
<dbReference type="GO" id="GO:0003677">
    <property type="term" value="F:DNA binding"/>
    <property type="evidence" value="ECO:0007669"/>
    <property type="project" value="InterPro"/>
</dbReference>
<dbReference type="PANTHER" id="PTHR30461">
    <property type="entry name" value="DNA-INVERTASE FROM LAMBDOID PROPHAGE"/>
    <property type="match status" value="1"/>
</dbReference>
<dbReference type="InterPro" id="IPR036162">
    <property type="entry name" value="Resolvase-like_N_sf"/>
</dbReference>
<keyword evidence="4" id="KW-1185">Reference proteome</keyword>